<comment type="caution">
    <text evidence="4">The sequence shown here is derived from an EMBL/GenBank/DDBJ whole genome shotgun (WGS) entry which is preliminary data.</text>
</comment>
<dbReference type="Gene3D" id="3.40.50.1110">
    <property type="entry name" value="SGNH hydrolase"/>
    <property type="match status" value="1"/>
</dbReference>
<dbReference type="Pfam" id="PF00657">
    <property type="entry name" value="Lipase_GDSL"/>
    <property type="match status" value="1"/>
</dbReference>
<dbReference type="SUPFAM" id="SSF52266">
    <property type="entry name" value="SGNH hydrolase"/>
    <property type="match status" value="2"/>
</dbReference>
<name>K9ECF4_9ACTO</name>
<dbReference type="InterPro" id="IPR001087">
    <property type="entry name" value="GDSL"/>
</dbReference>
<keyword evidence="3" id="KW-0732">Signal</keyword>
<evidence type="ECO:0000256" key="1">
    <source>
        <dbReference type="PIRSR" id="PIRSR637460-1"/>
    </source>
</evidence>
<dbReference type="HOGENOM" id="CLU_038449_4_1_11"/>
<evidence type="ECO:0000313" key="4">
    <source>
        <dbReference type="EMBL" id="EKU94919.1"/>
    </source>
</evidence>
<keyword evidence="5" id="KW-1185">Reference proteome</keyword>
<dbReference type="AlphaFoldDB" id="K9ECF4"/>
<dbReference type="PANTHER" id="PTHR37981">
    <property type="entry name" value="LIPASE 2"/>
    <property type="match status" value="1"/>
</dbReference>
<dbReference type="STRING" id="202789.GCA_001457435_00736"/>
<feature type="active site" description="Nucleophile" evidence="1">
    <location>
        <position position="46"/>
    </location>
</feature>
<dbReference type="InterPro" id="IPR037460">
    <property type="entry name" value="SEST-like"/>
</dbReference>
<evidence type="ECO:0000256" key="3">
    <source>
        <dbReference type="SAM" id="SignalP"/>
    </source>
</evidence>
<feature type="disulfide bond" evidence="2">
    <location>
        <begin position="61"/>
        <end position="85"/>
    </location>
</feature>
<feature type="signal peptide" evidence="3">
    <location>
        <begin position="1"/>
        <end position="24"/>
    </location>
</feature>
<dbReference type="InterPro" id="IPR036514">
    <property type="entry name" value="SGNH_hydro_sf"/>
</dbReference>
<feature type="disulfide bond" evidence="2">
    <location>
        <begin position="199"/>
        <end position="208"/>
    </location>
</feature>
<evidence type="ECO:0000256" key="2">
    <source>
        <dbReference type="PIRSR" id="PIRSR637460-2"/>
    </source>
</evidence>
<dbReference type="GO" id="GO:0004806">
    <property type="term" value="F:triacylglycerol lipase activity"/>
    <property type="evidence" value="ECO:0007669"/>
    <property type="project" value="TreeGrafter"/>
</dbReference>
<feature type="active site" evidence="1">
    <location>
        <position position="341"/>
    </location>
</feature>
<dbReference type="PATRIC" id="fig|883066.3.peg.1437"/>
<dbReference type="Proteomes" id="UP000009888">
    <property type="component" value="Unassembled WGS sequence"/>
</dbReference>
<accession>K9ECF4</accession>
<feature type="chain" id="PRO_5003928960" evidence="3">
    <location>
        <begin position="25"/>
        <end position="363"/>
    </location>
</feature>
<dbReference type="CDD" id="cd01823">
    <property type="entry name" value="SEST_like"/>
    <property type="match status" value="1"/>
</dbReference>
<sequence length="363" mass="39331">MRRILGALAALCLSLVSISLTAVADEDSAQNLPATASANIVQLGDSYSAGNGTGTYEETNCMRSSRNYGARAAEAVGALYTNVACSGAVTRDITQPRSLGWKGGATRSYWLPTYAYPDQAAEWQKRVEAEGVCGAPPADDMYYEYRMVAPAPAGSIFTASVACYLWAKPQIEAVSPATDAVFLTIGGNDANFVGIIISCFVARNANSCQNRLTTANAIFPQLRQRIDSVLTEIDRASQGHARVYLLGYPVLISEDSYVLPEGPAGWYDAGKTLRGMQEHANELQRGVIEEMNARTESNRFTFVDVQPAFTGHGFDPRMGARQDHSWIVPSFSSFDVLGYVHPTQQGWTAEADLLTDYLLTDGF</sequence>
<organism evidence="4 5">
    <name type="scientific">Actinobaculum massiliense ACS-171-V-Col2</name>
    <dbReference type="NCBI Taxonomy" id="883066"/>
    <lineage>
        <taxon>Bacteria</taxon>
        <taxon>Bacillati</taxon>
        <taxon>Actinomycetota</taxon>
        <taxon>Actinomycetes</taxon>
        <taxon>Actinomycetales</taxon>
        <taxon>Actinomycetaceae</taxon>
        <taxon>Actinobaculum</taxon>
    </lineage>
</organism>
<protein>
    <submittedName>
        <fullName evidence="4">Uncharacterized protein</fullName>
    </submittedName>
</protein>
<gene>
    <name evidence="4" type="ORF">HMPREF9233_01373</name>
</gene>
<dbReference type="EMBL" id="AGWL01000007">
    <property type="protein sequence ID" value="EKU94919.1"/>
    <property type="molecule type" value="Genomic_DNA"/>
</dbReference>
<dbReference type="PANTHER" id="PTHR37981:SF1">
    <property type="entry name" value="SGNH HYDROLASE-TYPE ESTERASE DOMAIN-CONTAINING PROTEIN"/>
    <property type="match status" value="1"/>
</dbReference>
<proteinExistence type="predicted"/>
<dbReference type="eggNOG" id="COG2755">
    <property type="taxonomic scope" value="Bacteria"/>
</dbReference>
<dbReference type="GO" id="GO:0019433">
    <property type="term" value="P:triglyceride catabolic process"/>
    <property type="evidence" value="ECO:0007669"/>
    <property type="project" value="TreeGrafter"/>
</dbReference>
<evidence type="ECO:0000313" key="5">
    <source>
        <dbReference type="Proteomes" id="UP000009888"/>
    </source>
</evidence>
<reference evidence="4 5" key="1">
    <citation type="submission" date="2012-09" db="EMBL/GenBank/DDBJ databases">
        <title>The Genome Sequence of Actinobaculum massiliae ACS-171-V-COL2.</title>
        <authorList>
            <consortium name="The Broad Institute Genome Sequencing Platform"/>
            <person name="Earl A."/>
            <person name="Ward D."/>
            <person name="Feldgarden M."/>
            <person name="Gevers D."/>
            <person name="Saerens B."/>
            <person name="Vaneechoutte M."/>
            <person name="Walker B."/>
            <person name="Young S.K."/>
            <person name="Zeng Q."/>
            <person name="Gargeya S."/>
            <person name="Fitzgerald M."/>
            <person name="Haas B."/>
            <person name="Abouelleil A."/>
            <person name="Alvarado L."/>
            <person name="Arachchi H.M."/>
            <person name="Berlin A."/>
            <person name="Chapman S.B."/>
            <person name="Goldberg J."/>
            <person name="Griggs A."/>
            <person name="Gujja S."/>
            <person name="Hansen M."/>
            <person name="Howarth C."/>
            <person name="Imamovic A."/>
            <person name="Larimer J."/>
            <person name="McCowen C."/>
            <person name="Montmayeur A."/>
            <person name="Murphy C."/>
            <person name="Neiman D."/>
            <person name="Pearson M."/>
            <person name="Priest M."/>
            <person name="Roberts A."/>
            <person name="Saif S."/>
            <person name="Shea T."/>
            <person name="Sisk P."/>
            <person name="Sykes S."/>
            <person name="Wortman J."/>
            <person name="Nusbaum C."/>
            <person name="Birren B."/>
        </authorList>
    </citation>
    <scope>NUCLEOTIDE SEQUENCE [LARGE SCALE GENOMIC DNA]</scope>
    <source>
        <strain evidence="5">ACS-171-V-Col2</strain>
    </source>
</reference>
<keyword evidence="2" id="KW-1015">Disulfide bond</keyword>